<keyword evidence="5 9" id="KW-0049">Antioxidant</keyword>
<dbReference type="EMBL" id="LPNL01000009">
    <property type="protein sequence ID" value="OEJ81177.1"/>
    <property type="molecule type" value="Genomic_DNA"/>
</dbReference>
<evidence type="ECO:0000256" key="7">
    <source>
        <dbReference type="ARBA" id="ARBA00023157"/>
    </source>
</evidence>
<sequence>MSFQSGNNKNIEYIPINDIKRPIQPDLDLQKVDSMVSFLKGTPVASKTCTIEQAEKLGGELPPLDVFLIVKREQDENGNMIKTKHYFSFASCHRLTAYSRLQEEKPNEVVKAKCKVYPTTESQLKLYLGASVI</sequence>
<dbReference type="GO" id="GO:0034599">
    <property type="term" value="P:cellular response to oxidative stress"/>
    <property type="evidence" value="ECO:0007669"/>
    <property type="project" value="TreeGrafter"/>
</dbReference>
<dbReference type="GO" id="GO:0005524">
    <property type="term" value="F:ATP binding"/>
    <property type="evidence" value="ECO:0007669"/>
    <property type="project" value="UniProtKB-KW"/>
</dbReference>
<comment type="similarity">
    <text evidence="1 9">Belongs to the sulfiredoxin family.</text>
</comment>
<gene>
    <name evidence="12" type="ORF">AWRI3578_g4128</name>
</gene>
<dbReference type="SUPFAM" id="SSF110849">
    <property type="entry name" value="ParB/Sulfiredoxin"/>
    <property type="match status" value="1"/>
</dbReference>
<evidence type="ECO:0000313" key="13">
    <source>
        <dbReference type="Proteomes" id="UP000095605"/>
    </source>
</evidence>
<dbReference type="PIRSF" id="PIRSF017267">
    <property type="entry name" value="Sulfiredoxin"/>
    <property type="match status" value="1"/>
</dbReference>
<evidence type="ECO:0000313" key="12">
    <source>
        <dbReference type="EMBL" id="OEJ81177.1"/>
    </source>
</evidence>
<dbReference type="GO" id="GO:0005737">
    <property type="term" value="C:cytoplasm"/>
    <property type="evidence" value="ECO:0007669"/>
    <property type="project" value="TreeGrafter"/>
</dbReference>
<keyword evidence="7 10" id="KW-1015">Disulfide bond</keyword>
<dbReference type="OrthoDB" id="10023328at2759"/>
<evidence type="ECO:0000256" key="4">
    <source>
        <dbReference type="ARBA" id="ARBA00022840"/>
    </source>
</evidence>
<dbReference type="Pfam" id="PF02195">
    <property type="entry name" value="ParB_N"/>
    <property type="match status" value="1"/>
</dbReference>
<keyword evidence="3 9" id="KW-0547">Nucleotide-binding</keyword>
<evidence type="ECO:0000256" key="6">
    <source>
        <dbReference type="ARBA" id="ARBA00023002"/>
    </source>
</evidence>
<name>A0A1E5R2P5_9ASCO</name>
<dbReference type="AlphaFoldDB" id="A0A1E5R2P5"/>
<evidence type="ECO:0000256" key="5">
    <source>
        <dbReference type="ARBA" id="ARBA00022862"/>
    </source>
</evidence>
<keyword evidence="6 9" id="KW-0560">Oxidoreductase</keyword>
<dbReference type="GO" id="GO:0032542">
    <property type="term" value="F:sulfiredoxin activity"/>
    <property type="evidence" value="ECO:0007669"/>
    <property type="project" value="UniProtKB-EC"/>
</dbReference>
<evidence type="ECO:0000256" key="2">
    <source>
        <dbReference type="ARBA" id="ARBA00013055"/>
    </source>
</evidence>
<dbReference type="InterPro" id="IPR036086">
    <property type="entry name" value="ParB/Sulfiredoxin_sf"/>
</dbReference>
<reference evidence="13" key="1">
    <citation type="journal article" date="2016" name="Genome Announc.">
        <title>Genome sequences of three species of Hanseniaspora isolated from spontaneous wine fermentations.</title>
        <authorList>
            <person name="Sternes P.R."/>
            <person name="Lee D."/>
            <person name="Kutyna D.R."/>
            <person name="Borneman A.R."/>
        </authorList>
    </citation>
    <scope>NUCLEOTIDE SEQUENCE [LARGE SCALE GENOMIC DNA]</scope>
    <source>
        <strain evidence="13">AWRI3578</strain>
    </source>
</reference>
<accession>A0A1E5R2P5</accession>
<dbReference type="InterPro" id="IPR003115">
    <property type="entry name" value="ParB_N"/>
</dbReference>
<protein>
    <recommendedName>
        <fullName evidence="2 9">Sulfiredoxin</fullName>
        <ecNumber evidence="2 9">1.8.98.2</ecNumber>
    </recommendedName>
</protein>
<evidence type="ECO:0000256" key="9">
    <source>
        <dbReference type="PIRNR" id="PIRNR017267"/>
    </source>
</evidence>
<dbReference type="PANTHER" id="PTHR21348">
    <property type="match status" value="1"/>
</dbReference>
<dbReference type="Proteomes" id="UP000095605">
    <property type="component" value="Unassembled WGS sequence"/>
</dbReference>
<feature type="domain" description="ParB-like N-terminal" evidence="11">
    <location>
        <begin position="9"/>
        <end position="131"/>
    </location>
</feature>
<comment type="catalytic activity">
    <reaction evidence="8 9">
        <text>S-hydroxy-S-oxy-L-cysteinyl-[peroxiredoxin] + [protein]-dithiol + ATP = S-hydroxy-L-cysteinyl-[peroxiredoxin] + [protein]-disulfide + ADP + phosphate</text>
        <dbReference type="Rhea" id="RHEA:17545"/>
        <dbReference type="Rhea" id="RHEA-COMP:10593"/>
        <dbReference type="Rhea" id="RHEA-COMP:10594"/>
        <dbReference type="Rhea" id="RHEA-COMP:13681"/>
        <dbReference type="Rhea" id="RHEA-COMP:17976"/>
        <dbReference type="ChEBI" id="CHEBI:29950"/>
        <dbReference type="ChEBI" id="CHEBI:30616"/>
        <dbReference type="ChEBI" id="CHEBI:43474"/>
        <dbReference type="ChEBI" id="CHEBI:50058"/>
        <dbReference type="ChEBI" id="CHEBI:61973"/>
        <dbReference type="ChEBI" id="CHEBI:61974"/>
        <dbReference type="ChEBI" id="CHEBI:456216"/>
        <dbReference type="EC" id="1.8.98.2"/>
    </reaction>
</comment>
<evidence type="ECO:0000256" key="10">
    <source>
        <dbReference type="PIRSR" id="PIRSR017267-2"/>
    </source>
</evidence>
<dbReference type="Gene3D" id="3.90.1530.10">
    <property type="entry name" value="Conserved hypothetical protein from pyrococcus furiosus pfu- 392566-001, ParB domain"/>
    <property type="match status" value="1"/>
</dbReference>
<organism evidence="12 13">
    <name type="scientific">Hanseniaspora opuntiae</name>
    <dbReference type="NCBI Taxonomy" id="211096"/>
    <lineage>
        <taxon>Eukaryota</taxon>
        <taxon>Fungi</taxon>
        <taxon>Dikarya</taxon>
        <taxon>Ascomycota</taxon>
        <taxon>Saccharomycotina</taxon>
        <taxon>Saccharomycetes</taxon>
        <taxon>Saccharomycodales</taxon>
        <taxon>Saccharomycodaceae</taxon>
        <taxon>Hanseniaspora</taxon>
    </lineage>
</organism>
<proteinExistence type="inferred from homology"/>
<evidence type="ECO:0000256" key="1">
    <source>
        <dbReference type="ARBA" id="ARBA00009609"/>
    </source>
</evidence>
<feature type="disulfide bond" description="Interchain" evidence="10">
    <location>
        <position position="92"/>
    </location>
</feature>
<evidence type="ECO:0000256" key="3">
    <source>
        <dbReference type="ARBA" id="ARBA00022741"/>
    </source>
</evidence>
<keyword evidence="13" id="KW-1185">Reference proteome</keyword>
<dbReference type="InterPro" id="IPR016692">
    <property type="entry name" value="Sulfiredoxin"/>
</dbReference>
<comment type="caution">
    <text evidence="12">The sequence shown here is derived from an EMBL/GenBank/DDBJ whole genome shotgun (WGS) entry which is preliminary data.</text>
</comment>
<dbReference type="PANTHER" id="PTHR21348:SF2">
    <property type="entry name" value="SULFIREDOXIN-1"/>
    <property type="match status" value="1"/>
</dbReference>
<dbReference type="CDD" id="cd16395">
    <property type="entry name" value="Srx"/>
    <property type="match status" value="1"/>
</dbReference>
<keyword evidence="4 9" id="KW-0067">ATP-binding</keyword>
<dbReference type="EC" id="1.8.98.2" evidence="2 9"/>
<evidence type="ECO:0000256" key="8">
    <source>
        <dbReference type="ARBA" id="ARBA00047514"/>
    </source>
</evidence>
<evidence type="ECO:0000259" key="11">
    <source>
        <dbReference type="Pfam" id="PF02195"/>
    </source>
</evidence>